<comment type="caution">
    <text evidence="1">The sequence shown here is derived from an EMBL/GenBank/DDBJ whole genome shotgun (WGS) entry which is preliminary data.</text>
</comment>
<evidence type="ECO:0000313" key="2">
    <source>
        <dbReference type="Proteomes" id="UP000618445"/>
    </source>
</evidence>
<dbReference type="EMBL" id="JACJQY010000006">
    <property type="protein sequence ID" value="MBD2316324.1"/>
    <property type="molecule type" value="Genomic_DNA"/>
</dbReference>
<dbReference type="RefSeq" id="WP_190577068.1">
    <property type="nucleotide sequence ID" value="NZ_CAWPQU010000056.1"/>
</dbReference>
<organism evidence="1 2">
    <name type="scientific">Phormidium tenue FACHB-1050</name>
    <dbReference type="NCBI Taxonomy" id="2692857"/>
    <lineage>
        <taxon>Bacteria</taxon>
        <taxon>Bacillati</taxon>
        <taxon>Cyanobacteriota</taxon>
        <taxon>Cyanophyceae</taxon>
        <taxon>Oscillatoriophycideae</taxon>
        <taxon>Oscillatoriales</taxon>
        <taxon>Oscillatoriaceae</taxon>
        <taxon>Phormidium</taxon>
    </lineage>
</organism>
<sequence>MIYTHKGYQCLLSNRTTNQGNEWVAQAKKYSISIEQKVFVQWLGTKLITSFDKEQTKQHFAEMVELFLQEHADIFPLYPRPELPEATIEAILDERVYLTVSNSGRYHTAKFRVFAQEHLRVFPARIPIPVGIKSNAKPRYRKLAA</sequence>
<accession>A0ABR8C6A7</accession>
<keyword evidence="2" id="KW-1185">Reference proteome</keyword>
<protein>
    <submittedName>
        <fullName evidence="1">Uncharacterized protein</fullName>
    </submittedName>
</protein>
<name>A0ABR8C6A7_9CYAN</name>
<evidence type="ECO:0000313" key="1">
    <source>
        <dbReference type="EMBL" id="MBD2316324.1"/>
    </source>
</evidence>
<gene>
    <name evidence="1" type="ORF">H6G05_05620</name>
</gene>
<reference evidence="1 2" key="1">
    <citation type="journal article" date="2020" name="ISME J.">
        <title>Comparative genomics reveals insights into cyanobacterial evolution and habitat adaptation.</title>
        <authorList>
            <person name="Chen M.Y."/>
            <person name="Teng W.K."/>
            <person name="Zhao L."/>
            <person name="Hu C.X."/>
            <person name="Zhou Y.K."/>
            <person name="Han B.P."/>
            <person name="Song L.R."/>
            <person name="Shu W.S."/>
        </authorList>
    </citation>
    <scope>NUCLEOTIDE SEQUENCE [LARGE SCALE GENOMIC DNA]</scope>
    <source>
        <strain evidence="1 2">FACHB-1050</strain>
    </source>
</reference>
<proteinExistence type="predicted"/>
<dbReference type="Proteomes" id="UP000618445">
    <property type="component" value="Unassembled WGS sequence"/>
</dbReference>